<feature type="transmembrane region" description="Helical" evidence="2">
    <location>
        <begin position="140"/>
        <end position="159"/>
    </location>
</feature>
<keyword evidence="2" id="KW-0812">Transmembrane</keyword>
<keyword evidence="2" id="KW-0472">Membrane</keyword>
<accession>D4LFK1</accession>
<evidence type="ECO:0000313" key="5">
    <source>
        <dbReference type="Proteomes" id="UP000007054"/>
    </source>
</evidence>
<dbReference type="KEGG" id="rch:RUM_24080"/>
<feature type="compositionally biased region" description="Low complexity" evidence="1">
    <location>
        <begin position="186"/>
        <end position="195"/>
    </location>
</feature>
<protein>
    <submittedName>
        <fullName evidence="4">Putative peptidoglycan binding domain</fullName>
    </submittedName>
</protein>
<proteinExistence type="predicted"/>
<dbReference type="AlphaFoldDB" id="D4LFK1"/>
<sequence length="272" mass="29965">MDRDNREGMEQAIRGAEGLLELGLFTEAEAVFRQLAQEAPEHYRVWLGLARLRSRNFTQPDPNAQGLLERAASFAMTVDEYNDLKATVGSYAQLPPFAHGEQAPDRMPDVEQLEKLHPISVPMSSQEAVLEAREAARLKYLKCLLLIVVVIGLPTAFIVSCSNGVNPITNALLSDSQQEVPPPTTHPATTEAATEPEPEGCPYAEPTDTVKPGAEGEDVKWIQWQLVRQGAELEITGAFDEDTRQAVQAFQIDRDMKADGIVGEETREKLGE</sequence>
<reference evidence="4" key="2">
    <citation type="submission" date="2010-03" db="EMBL/GenBank/DDBJ databases">
        <authorList>
            <person name="Pajon A."/>
        </authorList>
    </citation>
    <scope>NUCLEOTIDE SEQUENCE</scope>
    <source>
        <strain evidence="4">Type strain: 18P13</strain>
    </source>
</reference>
<dbReference type="InterPro" id="IPR002477">
    <property type="entry name" value="Peptidoglycan-bd-like"/>
</dbReference>
<dbReference type="Proteomes" id="UP000007054">
    <property type="component" value="Chromosome"/>
</dbReference>
<dbReference type="OrthoDB" id="9811296at2"/>
<dbReference type="STRING" id="213810.RUM_24080"/>
<dbReference type="HOGENOM" id="CLU_1022651_0_0_9"/>
<evidence type="ECO:0000313" key="4">
    <source>
        <dbReference type="EMBL" id="CBL18396.1"/>
    </source>
</evidence>
<evidence type="ECO:0000256" key="1">
    <source>
        <dbReference type="SAM" id="MobiDB-lite"/>
    </source>
</evidence>
<gene>
    <name evidence="4" type="ordered locus">RUM_24080</name>
</gene>
<dbReference type="Pfam" id="PF01471">
    <property type="entry name" value="PG_binding_1"/>
    <property type="match status" value="1"/>
</dbReference>
<dbReference type="GeneID" id="83157046"/>
<keyword evidence="2" id="KW-1133">Transmembrane helix</keyword>
<evidence type="ECO:0000259" key="3">
    <source>
        <dbReference type="Pfam" id="PF01471"/>
    </source>
</evidence>
<dbReference type="EMBL" id="FP929052">
    <property type="protein sequence ID" value="CBL18396.1"/>
    <property type="molecule type" value="Genomic_DNA"/>
</dbReference>
<evidence type="ECO:0000256" key="2">
    <source>
        <dbReference type="SAM" id="Phobius"/>
    </source>
</evidence>
<dbReference type="Gene3D" id="1.10.101.10">
    <property type="entry name" value="PGBD-like superfamily/PGBD"/>
    <property type="match status" value="1"/>
</dbReference>
<dbReference type="SUPFAM" id="SSF47090">
    <property type="entry name" value="PGBD-like"/>
    <property type="match status" value="1"/>
</dbReference>
<dbReference type="PATRIC" id="fig|213810.4.peg.2307"/>
<feature type="region of interest" description="Disordered" evidence="1">
    <location>
        <begin position="175"/>
        <end position="209"/>
    </location>
</feature>
<keyword evidence="5" id="KW-1185">Reference proteome</keyword>
<name>D4LFK1_RUMC1</name>
<dbReference type="BioCyc" id="RCHA213810:RUM_RS11720-MONOMER"/>
<dbReference type="InterPro" id="IPR036365">
    <property type="entry name" value="PGBD-like_sf"/>
</dbReference>
<organism evidence="4 5">
    <name type="scientific">Ruminococcus champanellensis (strain DSM 18848 / JCM 17042 / KCTC 15320 / 18P13)</name>
    <dbReference type="NCBI Taxonomy" id="213810"/>
    <lineage>
        <taxon>Bacteria</taxon>
        <taxon>Bacillati</taxon>
        <taxon>Bacillota</taxon>
        <taxon>Clostridia</taxon>
        <taxon>Eubacteriales</taxon>
        <taxon>Oscillospiraceae</taxon>
        <taxon>Ruminococcus</taxon>
    </lineage>
</organism>
<dbReference type="RefSeq" id="WP_015559302.1">
    <property type="nucleotide sequence ID" value="NC_021039.1"/>
</dbReference>
<dbReference type="InterPro" id="IPR036366">
    <property type="entry name" value="PGBDSf"/>
</dbReference>
<reference evidence="4" key="1">
    <citation type="submission" date="2010-03" db="EMBL/GenBank/DDBJ databases">
        <title>The genome sequence of Ruminococcus sp. 18P13.</title>
        <authorList>
            <consortium name="metaHIT consortium -- http://www.metahit.eu/"/>
            <person name="Pajon A."/>
            <person name="Turner K."/>
            <person name="Parkhill J."/>
            <person name="Bernalier A."/>
        </authorList>
    </citation>
    <scope>NUCLEOTIDE SEQUENCE [LARGE SCALE GENOMIC DNA]</scope>
    <source>
        <strain evidence="4">Type strain: 18P13</strain>
    </source>
</reference>
<feature type="domain" description="Peptidoglycan binding-like" evidence="3">
    <location>
        <begin position="216"/>
        <end position="270"/>
    </location>
</feature>